<organism evidence="14 15">
    <name type="scientific">Romboutsia hominis</name>
    <dbReference type="NCBI Taxonomy" id="1507512"/>
    <lineage>
        <taxon>Bacteria</taxon>
        <taxon>Bacillati</taxon>
        <taxon>Bacillota</taxon>
        <taxon>Clostridia</taxon>
        <taxon>Peptostreptococcales</taxon>
        <taxon>Peptostreptococcaceae</taxon>
        <taxon>Romboutsia</taxon>
    </lineage>
</organism>
<evidence type="ECO:0000256" key="4">
    <source>
        <dbReference type="ARBA" id="ARBA00022475"/>
    </source>
</evidence>
<keyword evidence="12" id="KW-0812">Transmembrane</keyword>
<dbReference type="InterPro" id="IPR005467">
    <property type="entry name" value="His_kinase_dom"/>
</dbReference>
<feature type="transmembrane region" description="Helical" evidence="12">
    <location>
        <begin position="39"/>
        <end position="64"/>
    </location>
</feature>
<name>A0A2P2BTH2_9FIRM</name>
<evidence type="ECO:0000256" key="2">
    <source>
        <dbReference type="ARBA" id="ARBA00004236"/>
    </source>
</evidence>
<evidence type="ECO:0000256" key="3">
    <source>
        <dbReference type="ARBA" id="ARBA00012438"/>
    </source>
</evidence>
<dbReference type="RefSeq" id="WP_092924496.1">
    <property type="nucleotide sequence ID" value="NZ_FJTZ01000012.1"/>
</dbReference>
<dbReference type="SMART" id="SM00387">
    <property type="entry name" value="HATPase_c"/>
    <property type="match status" value="1"/>
</dbReference>
<proteinExistence type="predicted"/>
<dbReference type="SUPFAM" id="SSF47384">
    <property type="entry name" value="Homodimeric domain of signal transducing histidine kinase"/>
    <property type="match status" value="1"/>
</dbReference>
<evidence type="ECO:0000256" key="9">
    <source>
        <dbReference type="ARBA" id="ARBA00022840"/>
    </source>
</evidence>
<dbReference type="EC" id="2.7.13.3" evidence="3"/>
<evidence type="ECO:0000259" key="13">
    <source>
        <dbReference type="PROSITE" id="PS50109"/>
    </source>
</evidence>
<sequence length="779" mass="90131">MKSLYIYKEIFEIVSLSIAISIPFILLVLYKILNCKSLMYILCIYLLEILMLVTGNYYFGVTMLNLGKISIIINKKTNLRIKNRYILTMIGIYLFIVISLCIKNKFYMLTYTLLNLLIVQALLISNMENIMKMLKDYKLKVKYNQSMTQSLIDKINLEFETQKKIKDSMAEVNTELNKSIEESQNIVFLLNRDGEYLYGNEEFEKFICKDKSNLSDLDILEEIKSKFIDFPEDLNEIENLDTIINGYDEKIYRLASKREILKNKYRNICILTDITESVLIRNKLEESEQRFKKLIDILNDGIIIHNSSSIKYINNKAIELFDIKDYDESRGVLQNIQEKVLSKSVNKFIEQVNMVQSGKKDKVSMKIKTKNKKVIEVITTSIILRGNKNLLTIAIDITNIENTISEIEQREKTYKVLLQTLPQGIAIIEKNGHNHIYRNKVLIEILKEIGTENLNKIVKSYLNQLEYGKFKRFQVPSNKIKEIEIAIIDIGNSYLIILRTLDNEYKIKKMEEILSEINNKYRFNVEFLANVSKDIKKPVTTIFETNKLIYNYEKENNKGDNGCTKLIKQNCYRLMRLLDNILEIGHFENGTYKMEYKKYDIVNLLKDIVNKSKLYTSENGVNIEFKSNIDSKYMILDKKKIEKAVLNLISNSIKYTAKGGEIVVKFRQDGDLVYISVKDTGIGIPKDKIGIIFENFEQVDRTLTRGAEGTGIGLSLVNKLVKAHGGDIKVNSEVNVGSEFTIILKDNIKNSENIDVGVSVSDNEKIDIEFSDIYFNCSS</sequence>
<gene>
    <name evidence="14" type="ORF">FRIFI_2140</name>
</gene>
<dbReference type="GO" id="GO:0005524">
    <property type="term" value="F:ATP binding"/>
    <property type="evidence" value="ECO:0007669"/>
    <property type="project" value="UniProtKB-KW"/>
</dbReference>
<dbReference type="EMBL" id="LN650648">
    <property type="protein sequence ID" value="CEI73668.1"/>
    <property type="molecule type" value="Genomic_DNA"/>
</dbReference>
<dbReference type="PANTHER" id="PTHR43711:SF26">
    <property type="entry name" value="SENSOR HISTIDINE KINASE RCSC"/>
    <property type="match status" value="1"/>
</dbReference>
<keyword evidence="11 12" id="KW-0472">Membrane</keyword>
<keyword evidence="4" id="KW-1003">Cell membrane</keyword>
<evidence type="ECO:0000256" key="10">
    <source>
        <dbReference type="ARBA" id="ARBA00023012"/>
    </source>
</evidence>
<dbReference type="SUPFAM" id="SSF55785">
    <property type="entry name" value="PYP-like sensor domain (PAS domain)"/>
    <property type="match status" value="1"/>
</dbReference>
<keyword evidence="10" id="KW-0902">Two-component regulatory system</keyword>
<feature type="transmembrane region" description="Helical" evidence="12">
    <location>
        <begin position="85"/>
        <end position="102"/>
    </location>
</feature>
<reference evidence="14 15" key="1">
    <citation type="submission" date="2014-09" db="EMBL/GenBank/DDBJ databases">
        <authorList>
            <person name="Hornung B.V."/>
        </authorList>
    </citation>
    <scope>NUCLEOTIDE SEQUENCE [LARGE SCALE GENOMIC DNA]</scope>
    <source>
        <strain evidence="14 15">FRIFI</strain>
    </source>
</reference>
<dbReference type="InterPro" id="IPR000014">
    <property type="entry name" value="PAS"/>
</dbReference>
<protein>
    <recommendedName>
        <fullName evidence="3">histidine kinase</fullName>
        <ecNumber evidence="3">2.7.13.3</ecNumber>
    </recommendedName>
</protein>
<accession>A0A2P2BTH2</accession>
<feature type="domain" description="Histidine kinase" evidence="13">
    <location>
        <begin position="530"/>
        <end position="748"/>
    </location>
</feature>
<dbReference type="FunFam" id="3.30.565.10:FF:000023">
    <property type="entry name" value="PAS domain-containing sensor histidine kinase"/>
    <property type="match status" value="1"/>
</dbReference>
<dbReference type="PROSITE" id="PS50109">
    <property type="entry name" value="HIS_KIN"/>
    <property type="match status" value="1"/>
</dbReference>
<dbReference type="SUPFAM" id="SSF55874">
    <property type="entry name" value="ATPase domain of HSP90 chaperone/DNA topoisomerase II/histidine kinase"/>
    <property type="match status" value="1"/>
</dbReference>
<dbReference type="GO" id="GO:0000155">
    <property type="term" value="F:phosphorelay sensor kinase activity"/>
    <property type="evidence" value="ECO:0007669"/>
    <property type="project" value="InterPro"/>
</dbReference>
<keyword evidence="8 14" id="KW-0418">Kinase</keyword>
<dbReference type="GO" id="GO:0005886">
    <property type="term" value="C:plasma membrane"/>
    <property type="evidence" value="ECO:0007669"/>
    <property type="project" value="UniProtKB-SubCell"/>
</dbReference>
<feature type="transmembrane region" description="Helical" evidence="12">
    <location>
        <begin position="12"/>
        <end position="33"/>
    </location>
</feature>
<dbReference type="InterPro" id="IPR035965">
    <property type="entry name" value="PAS-like_dom_sf"/>
</dbReference>
<dbReference type="InterPro" id="IPR036890">
    <property type="entry name" value="HATPase_C_sf"/>
</dbReference>
<keyword evidence="6 14" id="KW-0808">Transferase</keyword>
<keyword evidence="7" id="KW-0547">Nucleotide-binding</keyword>
<dbReference type="InterPro" id="IPR003594">
    <property type="entry name" value="HATPase_dom"/>
</dbReference>
<dbReference type="KEGG" id="rhom:FRIFI_2140"/>
<dbReference type="InterPro" id="IPR004358">
    <property type="entry name" value="Sig_transdc_His_kin-like_C"/>
</dbReference>
<dbReference type="PANTHER" id="PTHR43711">
    <property type="entry name" value="TWO-COMPONENT HISTIDINE KINASE"/>
    <property type="match status" value="1"/>
</dbReference>
<evidence type="ECO:0000313" key="14">
    <source>
        <dbReference type="EMBL" id="CEI73668.1"/>
    </source>
</evidence>
<evidence type="ECO:0000256" key="11">
    <source>
        <dbReference type="ARBA" id="ARBA00023136"/>
    </source>
</evidence>
<evidence type="ECO:0000256" key="8">
    <source>
        <dbReference type="ARBA" id="ARBA00022777"/>
    </source>
</evidence>
<keyword evidence="5" id="KW-0597">Phosphoprotein</keyword>
<dbReference type="Pfam" id="PF02518">
    <property type="entry name" value="HATPase_c"/>
    <property type="match status" value="1"/>
</dbReference>
<dbReference type="Gene3D" id="1.10.287.130">
    <property type="match status" value="1"/>
</dbReference>
<evidence type="ECO:0000256" key="1">
    <source>
        <dbReference type="ARBA" id="ARBA00000085"/>
    </source>
</evidence>
<evidence type="ECO:0000256" key="12">
    <source>
        <dbReference type="SAM" id="Phobius"/>
    </source>
</evidence>
<dbReference type="Proteomes" id="UP000245695">
    <property type="component" value="Chromosome 1"/>
</dbReference>
<evidence type="ECO:0000313" key="15">
    <source>
        <dbReference type="Proteomes" id="UP000245695"/>
    </source>
</evidence>
<dbReference type="PRINTS" id="PR00344">
    <property type="entry name" value="BCTRLSENSOR"/>
</dbReference>
<dbReference type="AlphaFoldDB" id="A0A2P2BTH2"/>
<comment type="catalytic activity">
    <reaction evidence="1">
        <text>ATP + protein L-histidine = ADP + protein N-phospho-L-histidine.</text>
        <dbReference type="EC" id="2.7.13.3"/>
    </reaction>
</comment>
<keyword evidence="12" id="KW-1133">Transmembrane helix</keyword>
<evidence type="ECO:0000256" key="6">
    <source>
        <dbReference type="ARBA" id="ARBA00022679"/>
    </source>
</evidence>
<dbReference type="InterPro" id="IPR050736">
    <property type="entry name" value="Sensor_HK_Regulatory"/>
</dbReference>
<evidence type="ECO:0000256" key="7">
    <source>
        <dbReference type="ARBA" id="ARBA00022741"/>
    </source>
</evidence>
<feature type="transmembrane region" description="Helical" evidence="12">
    <location>
        <begin position="108"/>
        <end position="125"/>
    </location>
</feature>
<comment type="subcellular location">
    <subcellularLocation>
        <location evidence="2">Cell membrane</location>
    </subcellularLocation>
</comment>
<dbReference type="Gene3D" id="3.30.450.20">
    <property type="entry name" value="PAS domain"/>
    <property type="match status" value="1"/>
</dbReference>
<evidence type="ECO:0000256" key="5">
    <source>
        <dbReference type="ARBA" id="ARBA00022553"/>
    </source>
</evidence>
<dbReference type="InterPro" id="IPR036097">
    <property type="entry name" value="HisK_dim/P_sf"/>
</dbReference>
<dbReference type="Pfam" id="PF13188">
    <property type="entry name" value="PAS_8"/>
    <property type="match status" value="1"/>
</dbReference>
<dbReference type="Gene3D" id="3.30.565.10">
    <property type="entry name" value="Histidine kinase-like ATPase, C-terminal domain"/>
    <property type="match status" value="1"/>
</dbReference>
<keyword evidence="9" id="KW-0067">ATP-binding</keyword>
<keyword evidence="15" id="KW-1185">Reference proteome</keyword>